<proteinExistence type="predicted"/>
<sequence>MIRYLLLSKVRYLICGNLPQIDYEVWDAKCSKCWTARVDNFENRHSSEETTGAGESDSERLLKEQVVDHGTW</sequence>
<evidence type="ECO:0000313" key="2">
    <source>
        <dbReference type="Proteomes" id="UP000044602"/>
    </source>
</evidence>
<gene>
    <name evidence="1" type="ORF">BN1708_000554</name>
</gene>
<evidence type="ECO:0000313" key="1">
    <source>
        <dbReference type="EMBL" id="CRK19917.1"/>
    </source>
</evidence>
<name>A0A0G4LD12_VERLO</name>
<dbReference type="Proteomes" id="UP000044602">
    <property type="component" value="Unassembled WGS sequence"/>
</dbReference>
<protein>
    <submittedName>
        <fullName evidence="1">Uncharacterized protein</fullName>
    </submittedName>
</protein>
<reference evidence="1 2" key="1">
    <citation type="submission" date="2015-05" db="EMBL/GenBank/DDBJ databases">
        <authorList>
            <person name="Wang D.B."/>
            <person name="Wang M."/>
        </authorList>
    </citation>
    <scope>NUCLEOTIDE SEQUENCE [LARGE SCALE GENOMIC DNA]</scope>
    <source>
        <strain evidence="1">VL1</strain>
    </source>
</reference>
<accession>A0A0G4LD12</accession>
<keyword evidence="2" id="KW-1185">Reference proteome</keyword>
<organism evidence="1 2">
    <name type="scientific">Verticillium longisporum</name>
    <name type="common">Verticillium dahliae var. longisporum</name>
    <dbReference type="NCBI Taxonomy" id="100787"/>
    <lineage>
        <taxon>Eukaryota</taxon>
        <taxon>Fungi</taxon>
        <taxon>Dikarya</taxon>
        <taxon>Ascomycota</taxon>
        <taxon>Pezizomycotina</taxon>
        <taxon>Sordariomycetes</taxon>
        <taxon>Hypocreomycetidae</taxon>
        <taxon>Glomerellales</taxon>
        <taxon>Plectosphaerellaceae</taxon>
        <taxon>Verticillium</taxon>
    </lineage>
</organism>
<dbReference type="EMBL" id="CVQH01011112">
    <property type="protein sequence ID" value="CRK19917.1"/>
    <property type="molecule type" value="Genomic_DNA"/>
</dbReference>
<dbReference type="AlphaFoldDB" id="A0A0G4LD12"/>